<dbReference type="EMBL" id="CAJVQB010132517">
    <property type="protein sequence ID" value="CAG8854041.1"/>
    <property type="molecule type" value="Genomic_DNA"/>
</dbReference>
<protein>
    <submittedName>
        <fullName evidence="1">9689_t:CDS:1</fullName>
    </submittedName>
</protein>
<sequence length="144" mass="17352">NESELNKILNELPDKDPEELWIYINSKLEGFFGHDMVLKPKEDEKLKIYLKLIDKFQNYLVILWKTKAENIFKIVLSMQKIVPTINNFEDEIIEFSNVTNDIIEVDLVKIKRDLIERKSNHNEIRDQMKRLEHFVDLKQFYIDL</sequence>
<evidence type="ECO:0000313" key="2">
    <source>
        <dbReference type="Proteomes" id="UP000789901"/>
    </source>
</evidence>
<dbReference type="Proteomes" id="UP000789901">
    <property type="component" value="Unassembled WGS sequence"/>
</dbReference>
<gene>
    <name evidence="1" type="ORF">GMARGA_LOCUS42862</name>
</gene>
<comment type="caution">
    <text evidence="1">The sequence shown here is derived from an EMBL/GenBank/DDBJ whole genome shotgun (WGS) entry which is preliminary data.</text>
</comment>
<keyword evidence="2" id="KW-1185">Reference proteome</keyword>
<organism evidence="1 2">
    <name type="scientific">Gigaspora margarita</name>
    <dbReference type="NCBI Taxonomy" id="4874"/>
    <lineage>
        <taxon>Eukaryota</taxon>
        <taxon>Fungi</taxon>
        <taxon>Fungi incertae sedis</taxon>
        <taxon>Mucoromycota</taxon>
        <taxon>Glomeromycotina</taxon>
        <taxon>Glomeromycetes</taxon>
        <taxon>Diversisporales</taxon>
        <taxon>Gigasporaceae</taxon>
        <taxon>Gigaspora</taxon>
    </lineage>
</organism>
<proteinExistence type="predicted"/>
<evidence type="ECO:0000313" key="1">
    <source>
        <dbReference type="EMBL" id="CAG8854041.1"/>
    </source>
</evidence>
<feature type="non-terminal residue" evidence="1">
    <location>
        <position position="1"/>
    </location>
</feature>
<reference evidence="1 2" key="1">
    <citation type="submission" date="2021-06" db="EMBL/GenBank/DDBJ databases">
        <authorList>
            <person name="Kallberg Y."/>
            <person name="Tangrot J."/>
            <person name="Rosling A."/>
        </authorList>
    </citation>
    <scope>NUCLEOTIDE SEQUENCE [LARGE SCALE GENOMIC DNA]</scope>
    <source>
        <strain evidence="1 2">120-4 pot B 10/14</strain>
    </source>
</reference>
<name>A0ABN7XFI1_GIGMA</name>
<accession>A0ABN7XFI1</accession>